<accession>A0ABY5RVC4</accession>
<dbReference type="EMBL" id="CP102845">
    <property type="protein sequence ID" value="UVF20762.1"/>
    <property type="molecule type" value="Genomic_DNA"/>
</dbReference>
<organism evidence="2 3">
    <name type="scientific">Microvirga terrae</name>
    <dbReference type="NCBI Taxonomy" id="2740529"/>
    <lineage>
        <taxon>Bacteria</taxon>
        <taxon>Pseudomonadati</taxon>
        <taxon>Pseudomonadota</taxon>
        <taxon>Alphaproteobacteria</taxon>
        <taxon>Hyphomicrobiales</taxon>
        <taxon>Methylobacteriaceae</taxon>
        <taxon>Microvirga</taxon>
    </lineage>
</organism>
<evidence type="ECO:0000313" key="2">
    <source>
        <dbReference type="EMBL" id="UVF20762.1"/>
    </source>
</evidence>
<evidence type="ECO:0000256" key="1">
    <source>
        <dbReference type="SAM" id="MobiDB-lite"/>
    </source>
</evidence>
<name>A0ABY5RVC4_9HYPH</name>
<evidence type="ECO:0000313" key="3">
    <source>
        <dbReference type="Proteomes" id="UP001017257"/>
    </source>
</evidence>
<dbReference type="RefSeq" id="WP_173945710.1">
    <property type="nucleotide sequence ID" value="NZ_CP102845.1"/>
</dbReference>
<feature type="region of interest" description="Disordered" evidence="1">
    <location>
        <begin position="60"/>
        <end position="82"/>
    </location>
</feature>
<gene>
    <name evidence="2" type="ORF">HPT29_006450</name>
</gene>
<keyword evidence="3" id="KW-1185">Reference proteome</keyword>
<protein>
    <submittedName>
        <fullName evidence="2">Uncharacterized protein</fullName>
    </submittedName>
</protein>
<proteinExistence type="predicted"/>
<sequence>MNDKTGNATRRCSAAIGQSHILAALTREQIRYSELLIAQSLILLRSQRIYPYDPVAQAGPTPQAVTLAASEPSSEPRLTAGE</sequence>
<reference evidence="2" key="1">
    <citation type="submission" date="2022-08" db="EMBL/GenBank/DDBJ databases">
        <title>Microvirga terrae sp. nov., isolated from soil.</title>
        <authorList>
            <person name="Kim K.H."/>
            <person name="Seo Y.L."/>
            <person name="Kim J.M."/>
            <person name="Lee J.K."/>
            <person name="Han D.M."/>
            <person name="Jeon C.O."/>
        </authorList>
    </citation>
    <scope>NUCLEOTIDE SEQUENCE</scope>
    <source>
        <strain evidence="2">R24</strain>
    </source>
</reference>
<dbReference type="Proteomes" id="UP001017257">
    <property type="component" value="Chromosome"/>
</dbReference>